<evidence type="ECO:0000313" key="1">
    <source>
        <dbReference type="EMBL" id="GAH51780.1"/>
    </source>
</evidence>
<sequence>CYGCNRIYRTDWVYRANRFYWCYGCNRIYRTDWVYRANRTTGVTWDSC</sequence>
<protein>
    <submittedName>
        <fullName evidence="1">Uncharacterized protein</fullName>
    </submittedName>
</protein>
<dbReference type="AlphaFoldDB" id="X1H3U9"/>
<accession>X1H3U9</accession>
<dbReference type="EMBL" id="BARU01015430">
    <property type="protein sequence ID" value="GAH51780.1"/>
    <property type="molecule type" value="Genomic_DNA"/>
</dbReference>
<comment type="caution">
    <text evidence="1">The sequence shown here is derived from an EMBL/GenBank/DDBJ whole genome shotgun (WGS) entry which is preliminary data.</text>
</comment>
<organism evidence="1">
    <name type="scientific">marine sediment metagenome</name>
    <dbReference type="NCBI Taxonomy" id="412755"/>
    <lineage>
        <taxon>unclassified sequences</taxon>
        <taxon>metagenomes</taxon>
        <taxon>ecological metagenomes</taxon>
    </lineage>
</organism>
<reference evidence="1" key="1">
    <citation type="journal article" date="2014" name="Front. Microbiol.">
        <title>High frequency of phylogenetically diverse reductive dehalogenase-homologous genes in deep subseafloor sedimentary metagenomes.</title>
        <authorList>
            <person name="Kawai M."/>
            <person name="Futagami T."/>
            <person name="Toyoda A."/>
            <person name="Takaki Y."/>
            <person name="Nishi S."/>
            <person name="Hori S."/>
            <person name="Arai W."/>
            <person name="Tsubouchi T."/>
            <person name="Morono Y."/>
            <person name="Uchiyama I."/>
            <person name="Ito T."/>
            <person name="Fujiyama A."/>
            <person name="Inagaki F."/>
            <person name="Takami H."/>
        </authorList>
    </citation>
    <scope>NUCLEOTIDE SEQUENCE</scope>
    <source>
        <strain evidence="1">Expedition CK06-06</strain>
    </source>
</reference>
<feature type="non-terminal residue" evidence="1">
    <location>
        <position position="1"/>
    </location>
</feature>
<proteinExistence type="predicted"/>
<gene>
    <name evidence="1" type="ORF">S03H2_26532</name>
</gene>
<name>X1H3U9_9ZZZZ</name>